<evidence type="ECO:0000313" key="8">
    <source>
        <dbReference type="EMBL" id="CAF3753455.1"/>
    </source>
</evidence>
<dbReference type="Gene3D" id="1.25.40.10">
    <property type="entry name" value="Tetratricopeptide repeat domain"/>
    <property type="match status" value="1"/>
</dbReference>
<dbReference type="Proteomes" id="UP000681967">
    <property type="component" value="Unassembled WGS sequence"/>
</dbReference>
<reference evidence="7" key="1">
    <citation type="submission" date="2021-02" db="EMBL/GenBank/DDBJ databases">
        <authorList>
            <person name="Nowell W R."/>
        </authorList>
    </citation>
    <scope>NUCLEOTIDE SEQUENCE</scope>
</reference>
<proteinExistence type="predicted"/>
<organism evidence="7 12">
    <name type="scientific">Rotaria magnacalcarata</name>
    <dbReference type="NCBI Taxonomy" id="392030"/>
    <lineage>
        <taxon>Eukaryota</taxon>
        <taxon>Metazoa</taxon>
        <taxon>Spiralia</taxon>
        <taxon>Gnathifera</taxon>
        <taxon>Rotifera</taxon>
        <taxon>Eurotatoria</taxon>
        <taxon>Bdelloidea</taxon>
        <taxon>Philodinida</taxon>
        <taxon>Philodinidae</taxon>
        <taxon>Rotaria</taxon>
    </lineage>
</organism>
<dbReference type="Proteomes" id="UP000663887">
    <property type="component" value="Unassembled WGS sequence"/>
</dbReference>
<dbReference type="EMBL" id="CAJOBF010000025">
    <property type="protein sequence ID" value="CAF3727185.1"/>
    <property type="molecule type" value="Genomic_DNA"/>
</dbReference>
<keyword evidence="2" id="KW-0802">TPR repeat</keyword>
<dbReference type="EMBL" id="CAJOBH010001633">
    <property type="protein sequence ID" value="CAF3865307.1"/>
    <property type="molecule type" value="Genomic_DNA"/>
</dbReference>
<evidence type="ECO:0000313" key="7">
    <source>
        <dbReference type="EMBL" id="CAF3727185.1"/>
    </source>
</evidence>
<dbReference type="EMBL" id="CAJOBJ010005686">
    <property type="protein sequence ID" value="CAF4039168.1"/>
    <property type="molecule type" value="Genomic_DNA"/>
</dbReference>
<evidence type="ECO:0000256" key="2">
    <source>
        <dbReference type="ARBA" id="ARBA00022803"/>
    </source>
</evidence>
<evidence type="ECO:0000313" key="3">
    <source>
        <dbReference type="EMBL" id="CAF1208700.1"/>
    </source>
</evidence>
<evidence type="ECO:0008006" key="14">
    <source>
        <dbReference type="Google" id="ProtNLM"/>
    </source>
</evidence>
<dbReference type="Proteomes" id="UP000676336">
    <property type="component" value="Unassembled WGS sequence"/>
</dbReference>
<protein>
    <recommendedName>
        <fullName evidence="14">Tetratricopeptide repeat protein</fullName>
    </recommendedName>
</protein>
<evidence type="ECO:0000313" key="11">
    <source>
        <dbReference type="EMBL" id="CAF4039168.1"/>
    </source>
</evidence>
<evidence type="ECO:0000313" key="12">
    <source>
        <dbReference type="Proteomes" id="UP000663842"/>
    </source>
</evidence>
<dbReference type="EMBL" id="CAJNRF010000894">
    <property type="protein sequence ID" value="CAF1986724.1"/>
    <property type="molecule type" value="Genomic_DNA"/>
</dbReference>
<sequence>MFEKTLEIHLAAQLPKHPEIAQSYNNLANVLGTLALRIYREVYQPGNSRIASSLFNIGLAYCRENRNEISLNYMQQAFDIQLQVLSHGDEEIENMQEKIISIKQN</sequence>
<dbReference type="Proteomes" id="UP000663856">
    <property type="component" value="Unassembled WGS sequence"/>
</dbReference>
<dbReference type="EMBL" id="CAJNRE010000094">
    <property type="protein sequence ID" value="CAF1918006.1"/>
    <property type="molecule type" value="Genomic_DNA"/>
</dbReference>
<dbReference type="EMBL" id="CAJOBI010003960">
    <property type="protein sequence ID" value="CAF3986265.1"/>
    <property type="molecule type" value="Genomic_DNA"/>
</dbReference>
<evidence type="ECO:0000256" key="1">
    <source>
        <dbReference type="ARBA" id="ARBA00022737"/>
    </source>
</evidence>
<name>A0A818WK51_9BILA</name>
<evidence type="ECO:0000313" key="10">
    <source>
        <dbReference type="EMBL" id="CAF3986265.1"/>
    </source>
</evidence>
<dbReference type="SUPFAM" id="SSF48452">
    <property type="entry name" value="TPR-like"/>
    <property type="match status" value="1"/>
</dbReference>
<evidence type="ECO:0000313" key="4">
    <source>
        <dbReference type="EMBL" id="CAF1918006.1"/>
    </source>
</evidence>
<dbReference type="Proteomes" id="UP000681720">
    <property type="component" value="Unassembled WGS sequence"/>
</dbReference>
<accession>A0A818WK51</accession>
<keyword evidence="13" id="KW-1185">Reference proteome</keyword>
<dbReference type="EMBL" id="CAJOBG010000083">
    <property type="protein sequence ID" value="CAF3753455.1"/>
    <property type="molecule type" value="Genomic_DNA"/>
</dbReference>
<evidence type="ECO:0000313" key="5">
    <source>
        <dbReference type="EMBL" id="CAF1986724.1"/>
    </source>
</evidence>
<evidence type="ECO:0000313" key="13">
    <source>
        <dbReference type="Proteomes" id="UP000663866"/>
    </source>
</evidence>
<dbReference type="InterPro" id="IPR011990">
    <property type="entry name" value="TPR-like_helical_dom_sf"/>
</dbReference>
<dbReference type="Proteomes" id="UP000663842">
    <property type="component" value="Unassembled WGS sequence"/>
</dbReference>
<dbReference type="AlphaFoldDB" id="A0A818WK51"/>
<dbReference type="EMBL" id="CAJNRG010011679">
    <property type="protein sequence ID" value="CAF2134407.1"/>
    <property type="molecule type" value="Genomic_DNA"/>
</dbReference>
<keyword evidence="1" id="KW-0677">Repeat</keyword>
<dbReference type="Proteomes" id="UP000663866">
    <property type="component" value="Unassembled WGS sequence"/>
</dbReference>
<evidence type="ECO:0000313" key="6">
    <source>
        <dbReference type="EMBL" id="CAF2134407.1"/>
    </source>
</evidence>
<dbReference type="Proteomes" id="UP000663824">
    <property type="component" value="Unassembled WGS sequence"/>
</dbReference>
<dbReference type="EMBL" id="CAJNOW010000019">
    <property type="protein sequence ID" value="CAF1208700.1"/>
    <property type="molecule type" value="Genomic_DNA"/>
</dbReference>
<dbReference type="OrthoDB" id="626167at2759"/>
<evidence type="ECO:0000313" key="9">
    <source>
        <dbReference type="EMBL" id="CAF3865307.1"/>
    </source>
</evidence>
<comment type="caution">
    <text evidence="7">The sequence shown here is derived from an EMBL/GenBank/DDBJ whole genome shotgun (WGS) entry which is preliminary data.</text>
</comment>
<gene>
    <name evidence="9" type="ORF">BYL167_LOCUS6614</name>
    <name evidence="11" type="ORF">GIL414_LOCUS13805</name>
    <name evidence="3" type="ORF">KQP761_LOCUS220</name>
    <name evidence="4" type="ORF">MBJ925_LOCUS1480</name>
    <name evidence="8" type="ORF">OVN521_LOCUS1267</name>
    <name evidence="10" type="ORF">SMN809_LOCUS11141</name>
    <name evidence="7" type="ORF">UXM345_LOCUS590</name>
    <name evidence="5" type="ORF">WKI299_LOCUS4063</name>
    <name evidence="6" type="ORF">XDN619_LOCUS25368</name>
</gene>
<dbReference type="Proteomes" id="UP000663834">
    <property type="component" value="Unassembled WGS sequence"/>
</dbReference>
<dbReference type="PANTHER" id="PTHR45641">
    <property type="entry name" value="TETRATRICOPEPTIDE REPEAT PROTEIN (AFU_ORTHOLOGUE AFUA_6G03870)"/>
    <property type="match status" value="1"/>
</dbReference>